<keyword evidence="2" id="KW-1185">Reference proteome</keyword>
<protein>
    <submittedName>
        <fullName evidence="1">Uncharacterized protein</fullName>
    </submittedName>
</protein>
<organism evidence="1 2">
    <name type="scientific">Vairimorpha ceranae</name>
    <dbReference type="NCBI Taxonomy" id="40302"/>
    <lineage>
        <taxon>Eukaryota</taxon>
        <taxon>Fungi</taxon>
        <taxon>Fungi incertae sedis</taxon>
        <taxon>Microsporidia</taxon>
        <taxon>Nosematidae</taxon>
        <taxon>Vairimorpha</taxon>
    </lineage>
</organism>
<name>A0A0F9W8K2_9MICR</name>
<accession>A0A0F9W8K2</accession>
<evidence type="ECO:0000313" key="1">
    <source>
        <dbReference type="EMBL" id="KKO74041.1"/>
    </source>
</evidence>
<dbReference type="Proteomes" id="UP000034350">
    <property type="component" value="Unassembled WGS sequence"/>
</dbReference>
<dbReference type="VEuPathDB" id="MicrosporidiaDB:AAJ76_1320006411"/>
<dbReference type="AlphaFoldDB" id="A0A0F9W8K2"/>
<dbReference type="RefSeq" id="XP_024329783.1">
    <property type="nucleotide sequence ID" value="XM_024473978.1"/>
</dbReference>
<sequence>MSIEFLKVTKLPNLYLEIFVNLNLELECLNLLRNLKPNLSDGLKQNSIFALRNLSSFLDTINAIYINTKEIKNKDDFLNSLNVACYQFSRYADVSQKLSIFKSICKSLHKVGV</sequence>
<dbReference type="EMBL" id="JPQZ01000132">
    <property type="protein sequence ID" value="KKO74041.1"/>
    <property type="molecule type" value="Genomic_DNA"/>
</dbReference>
<comment type="caution">
    <text evidence="1">The sequence shown here is derived from an EMBL/GenBank/DDBJ whole genome shotgun (WGS) entry which is preliminary data.</text>
</comment>
<reference evidence="1 2" key="1">
    <citation type="journal article" date="2015" name="Environ. Microbiol.">
        <title>Genome analyses suggest the presence of polyploidy and recent human-driven expansions in eight global populations of the honeybee pathogen Nosema ceranae.</title>
        <authorList>
            <person name="Pelin A."/>
            <person name="Selman M."/>
            <person name="Aris-Brosou S."/>
            <person name="Farinelli L."/>
            <person name="Corradi N."/>
        </authorList>
    </citation>
    <scope>NUCLEOTIDE SEQUENCE [LARGE SCALE GENOMIC DNA]</scope>
    <source>
        <strain evidence="1 2">PA08 1199</strain>
    </source>
</reference>
<evidence type="ECO:0000313" key="2">
    <source>
        <dbReference type="Proteomes" id="UP000034350"/>
    </source>
</evidence>
<dbReference type="GeneID" id="36318880"/>
<gene>
    <name evidence="1" type="ORF">AAJ76_1320006411</name>
</gene>
<proteinExistence type="predicted"/>